<dbReference type="InterPro" id="IPR036047">
    <property type="entry name" value="F-box-like_dom_sf"/>
</dbReference>
<reference evidence="2" key="1">
    <citation type="submission" date="2023-03" db="EMBL/GenBank/DDBJ databases">
        <authorList>
            <person name="Julca I."/>
        </authorList>
    </citation>
    <scope>NUCLEOTIDE SEQUENCE</scope>
</reference>
<dbReference type="PANTHER" id="PTHR31111:SF138">
    <property type="entry name" value="F-BOX ASSOCIATED DOMAIN-CONTAINING PROTEIN"/>
    <property type="match status" value="1"/>
</dbReference>
<protein>
    <submittedName>
        <fullName evidence="2">OLC1v1025184C2</fullName>
    </submittedName>
</protein>
<dbReference type="Gene3D" id="1.20.1280.50">
    <property type="match status" value="1"/>
</dbReference>
<proteinExistence type="predicted"/>
<evidence type="ECO:0000313" key="2">
    <source>
        <dbReference type="EMBL" id="CAI9090419.1"/>
    </source>
</evidence>
<name>A0AAV1C461_OLDCO</name>
<dbReference type="Pfam" id="PF08268">
    <property type="entry name" value="FBA_3"/>
    <property type="match status" value="1"/>
</dbReference>
<dbReference type="SMART" id="SM00256">
    <property type="entry name" value="FBOX"/>
    <property type="match status" value="1"/>
</dbReference>
<keyword evidence="3" id="KW-1185">Reference proteome</keyword>
<evidence type="ECO:0000313" key="3">
    <source>
        <dbReference type="Proteomes" id="UP001161247"/>
    </source>
</evidence>
<gene>
    <name evidence="2" type="ORF">OLC1_LOCUS2584</name>
</gene>
<dbReference type="InterPro" id="IPR013187">
    <property type="entry name" value="F-box-assoc_dom_typ3"/>
</dbReference>
<dbReference type="NCBIfam" id="TIGR01640">
    <property type="entry name" value="F_box_assoc_1"/>
    <property type="match status" value="1"/>
</dbReference>
<dbReference type="InterPro" id="IPR001810">
    <property type="entry name" value="F-box_dom"/>
</dbReference>
<organism evidence="2 3">
    <name type="scientific">Oldenlandia corymbosa var. corymbosa</name>
    <dbReference type="NCBI Taxonomy" id="529605"/>
    <lineage>
        <taxon>Eukaryota</taxon>
        <taxon>Viridiplantae</taxon>
        <taxon>Streptophyta</taxon>
        <taxon>Embryophyta</taxon>
        <taxon>Tracheophyta</taxon>
        <taxon>Spermatophyta</taxon>
        <taxon>Magnoliopsida</taxon>
        <taxon>eudicotyledons</taxon>
        <taxon>Gunneridae</taxon>
        <taxon>Pentapetalae</taxon>
        <taxon>asterids</taxon>
        <taxon>lamiids</taxon>
        <taxon>Gentianales</taxon>
        <taxon>Rubiaceae</taxon>
        <taxon>Rubioideae</taxon>
        <taxon>Spermacoceae</taxon>
        <taxon>Hedyotis-Oldenlandia complex</taxon>
        <taxon>Oldenlandia</taxon>
    </lineage>
</organism>
<evidence type="ECO:0000259" key="1">
    <source>
        <dbReference type="PROSITE" id="PS50181"/>
    </source>
</evidence>
<accession>A0AAV1C461</accession>
<sequence length="409" mass="47278">MKKKKKQGMRSAESAHLPHDTITEVLTRLPAKSLFRFRCVCKLWNSTIYDPQFIEKHRIESQFRIGGTYLVCFWHYRDEIIVNFKKHGSGTCTVHIPPPLHLKLKKPIEGDAVLISTPMNGLVCLYSRNGDSWDPLVLNITTREILYLPKPTTTKYDSFHIGFDHMTGDYKVLHIWYSAMSSTWKKKWEVCTIGSTDSCPWRKITDPPKIIRQGRGFSDPCVNGTMYWLSWGGGIYFLVAFDVGREVFRTLKFAEPITHVHYQLVFVLRGYLAVGVGGNPFEIWLLEEKNNNNSNQVLVKEKISFLTTPSLPFPPIQNGSNWGILPTGETFLLSPAQHSRTLYVIDLKEKRITKKRFHWSQPRKGGDDKQVGNVNDLYSEECYSHEENMYRFKNQDDVRHRHGSLLHSV</sequence>
<feature type="domain" description="F-box" evidence="1">
    <location>
        <begin position="11"/>
        <end position="57"/>
    </location>
</feature>
<dbReference type="PANTHER" id="PTHR31111">
    <property type="entry name" value="BNAA05G37150D PROTEIN-RELATED"/>
    <property type="match status" value="1"/>
</dbReference>
<dbReference type="EMBL" id="OX459118">
    <property type="protein sequence ID" value="CAI9090419.1"/>
    <property type="molecule type" value="Genomic_DNA"/>
</dbReference>
<dbReference type="PROSITE" id="PS50181">
    <property type="entry name" value="FBOX"/>
    <property type="match status" value="1"/>
</dbReference>
<dbReference type="Pfam" id="PF00646">
    <property type="entry name" value="F-box"/>
    <property type="match status" value="1"/>
</dbReference>
<dbReference type="InterPro" id="IPR017451">
    <property type="entry name" value="F-box-assoc_interact_dom"/>
</dbReference>
<dbReference type="SUPFAM" id="SSF81383">
    <property type="entry name" value="F-box domain"/>
    <property type="match status" value="1"/>
</dbReference>
<dbReference type="CDD" id="cd22157">
    <property type="entry name" value="F-box_AtFBW1-like"/>
    <property type="match status" value="1"/>
</dbReference>
<dbReference type="Proteomes" id="UP001161247">
    <property type="component" value="Chromosome 1"/>
</dbReference>
<dbReference type="AlphaFoldDB" id="A0AAV1C461"/>